<organism evidence="1 2">
    <name type="scientific">[Ruminococcus] torques</name>
    <dbReference type="NCBI Taxonomy" id="33039"/>
    <lineage>
        <taxon>Bacteria</taxon>
        <taxon>Bacillati</taxon>
        <taxon>Bacillota</taxon>
        <taxon>Clostridia</taxon>
        <taxon>Lachnospirales</taxon>
        <taxon>Lachnospiraceae</taxon>
        <taxon>Mediterraneibacter</taxon>
    </lineage>
</organism>
<keyword evidence="1" id="KW-0808">Transferase</keyword>
<accession>A0A564SWN9</accession>
<dbReference type="SUPFAM" id="SSF52540">
    <property type="entry name" value="P-loop containing nucleoside triphosphate hydrolases"/>
    <property type="match status" value="1"/>
</dbReference>
<evidence type="ECO:0000313" key="2">
    <source>
        <dbReference type="Proteomes" id="UP000363661"/>
    </source>
</evidence>
<protein>
    <submittedName>
        <fullName evidence="1">2-phosphoglycerate kinase</fullName>
    </submittedName>
</protein>
<dbReference type="Gene3D" id="3.40.50.300">
    <property type="entry name" value="P-loop containing nucleotide triphosphate hydrolases"/>
    <property type="match status" value="1"/>
</dbReference>
<dbReference type="Pfam" id="PF13238">
    <property type="entry name" value="AAA_18"/>
    <property type="match status" value="1"/>
</dbReference>
<proteinExistence type="predicted"/>
<sequence length="206" mass="24168">MERKYTLPQNLVLLISGVPGVGKTTLSNELLKIHKEIRLVEETDIIREILRGYNDYLFQEHGFLQNNIYSHHKFLTYDMAKNQCKIMKNSIINIIQRQQRKGIPSIINGVHIIPEELYVHLKTSNIVYINLYVDSEKILWTRLKKRDSQKYKLECVPLLYQTNIDLKNSILRLGEKISCYNINVSLNSISETLAEINEIFYHLYGN</sequence>
<reference evidence="1 2" key="1">
    <citation type="submission" date="2019-07" db="EMBL/GenBank/DDBJ databases">
        <authorList>
            <person name="Hibberd C M."/>
            <person name="Gehrig L. J."/>
            <person name="Chang H.-W."/>
            <person name="Venkatesh S."/>
        </authorList>
    </citation>
    <scope>NUCLEOTIDE SEQUENCE [LARGE SCALE GENOMIC DNA]</scope>
    <source>
        <strain evidence="1">Ruminococcus_torques_SSTS_Bg7063</strain>
    </source>
</reference>
<keyword evidence="1" id="KW-0418">Kinase</keyword>
<dbReference type="Proteomes" id="UP000363661">
    <property type="component" value="Unassembled WGS sequence"/>
</dbReference>
<name>A0A564SWN9_9FIRM</name>
<dbReference type="RefSeq" id="WP_144366548.1">
    <property type="nucleotide sequence ID" value="NZ_CABHNA010000034.1"/>
</dbReference>
<evidence type="ECO:0000313" key="1">
    <source>
        <dbReference type="EMBL" id="VUW99402.1"/>
    </source>
</evidence>
<keyword evidence="2" id="KW-1185">Reference proteome</keyword>
<dbReference type="EMBL" id="CABHNA010000034">
    <property type="protein sequence ID" value="VUW99402.1"/>
    <property type="molecule type" value="Genomic_DNA"/>
</dbReference>
<dbReference type="InterPro" id="IPR027417">
    <property type="entry name" value="P-loop_NTPase"/>
</dbReference>
<gene>
    <name evidence="1" type="ORF">RTSSTS7063_00701</name>
</gene>
<dbReference type="GO" id="GO:0016301">
    <property type="term" value="F:kinase activity"/>
    <property type="evidence" value="ECO:0007669"/>
    <property type="project" value="UniProtKB-KW"/>
</dbReference>
<dbReference type="AlphaFoldDB" id="A0A564SWN9"/>